<dbReference type="EMBL" id="VTWU01000005">
    <property type="protein sequence ID" value="KAA9331355.1"/>
    <property type="molecule type" value="Genomic_DNA"/>
</dbReference>
<dbReference type="RefSeq" id="WP_151079532.1">
    <property type="nucleotide sequence ID" value="NZ_CP047647.1"/>
</dbReference>
<keyword evidence="2" id="KW-1185">Reference proteome</keyword>
<sequence length="456" mass="51854">MQHTSTISPPATRSSGVVAWFRTWSHTTAVWLCVSLIGVVAIFYAADWTKRDVIIDDVAGYYDYLPSAFITHDLGDPQYLAELHGQTRPDREKTYGQLHLPNGRIVFRYPIGMAILYSPWFAIAHGYELAKNQDALGLSANYQKMLQLGCFVYAMLGLWLLGRELRRYFPDTTAGLALLGIGLATNFFCYATYESPMTHGCLFLLNVLLLICTRRWYANGSWRNSAALGMTLGMMALVRPSEMMMVLVPALWGLTSWAAVRERGQWLARHLGQVLLVGLCMGLVGSIQLLFWRIVGGYWVLDTYPGENFNFKDSHLLDGLFSIRKGWLFYTPIMALALLGIFFVRRYVRPALLPLLVVVPLVVYVTFCWWDWGYGGSFSARPLISLYPLLSLALASCFQRVVGVSGLRWILGLLLLVLALHNLKQTHQYYLGLINCCEENWENYKKYFFDLEWPNP</sequence>
<organism evidence="1 2">
    <name type="scientific">Hymenobacter busanensis</name>
    <dbReference type="NCBI Taxonomy" id="2607656"/>
    <lineage>
        <taxon>Bacteria</taxon>
        <taxon>Pseudomonadati</taxon>
        <taxon>Bacteroidota</taxon>
        <taxon>Cytophagia</taxon>
        <taxon>Cytophagales</taxon>
        <taxon>Hymenobacteraceae</taxon>
        <taxon>Hymenobacter</taxon>
    </lineage>
</organism>
<dbReference type="Proteomes" id="UP000326380">
    <property type="component" value="Unassembled WGS sequence"/>
</dbReference>
<name>A0A7L4ZZ37_9BACT</name>
<proteinExistence type="predicted"/>
<dbReference type="AlphaFoldDB" id="A0A7L4ZZ37"/>
<reference evidence="1 2" key="1">
    <citation type="submission" date="2019-09" db="EMBL/GenBank/DDBJ databases">
        <title>Genome sequence of Hymenobacter sp. M3.</title>
        <authorList>
            <person name="Srinivasan S."/>
        </authorList>
    </citation>
    <scope>NUCLEOTIDE SEQUENCE [LARGE SCALE GENOMIC DNA]</scope>
    <source>
        <strain evidence="1 2">M3</strain>
    </source>
</reference>
<protein>
    <submittedName>
        <fullName evidence="1">Uncharacterized protein</fullName>
    </submittedName>
</protein>
<evidence type="ECO:0000313" key="2">
    <source>
        <dbReference type="Proteomes" id="UP000326380"/>
    </source>
</evidence>
<accession>A0A7L4ZZ37</accession>
<gene>
    <name evidence="1" type="ORF">F0P96_13995</name>
</gene>
<comment type="caution">
    <text evidence="1">The sequence shown here is derived from an EMBL/GenBank/DDBJ whole genome shotgun (WGS) entry which is preliminary data.</text>
</comment>
<evidence type="ECO:0000313" key="1">
    <source>
        <dbReference type="EMBL" id="KAA9331355.1"/>
    </source>
</evidence>